<dbReference type="SUPFAM" id="SSF56436">
    <property type="entry name" value="C-type lectin-like"/>
    <property type="match status" value="1"/>
</dbReference>
<feature type="domain" description="Sulfatase-modifying factor enzyme-like" evidence="1">
    <location>
        <begin position="470"/>
        <end position="700"/>
    </location>
</feature>
<dbReference type="InterPro" id="IPR005532">
    <property type="entry name" value="SUMF_dom"/>
</dbReference>
<dbReference type="Pfam" id="PF03781">
    <property type="entry name" value="FGE-sulfatase"/>
    <property type="match status" value="1"/>
</dbReference>
<gene>
    <name evidence="2" type="ORF">BECKLFY1418C_GA0070996_100732</name>
</gene>
<dbReference type="InterPro" id="IPR042095">
    <property type="entry name" value="SUMF_sf"/>
</dbReference>
<dbReference type="PANTHER" id="PTHR23150:SF35">
    <property type="entry name" value="BLL6746 PROTEIN"/>
    <property type="match status" value="1"/>
</dbReference>
<name>A0A450WB45_9GAMM</name>
<dbReference type="InterPro" id="IPR051043">
    <property type="entry name" value="Sulfatase_Mod_Factor_Kinase"/>
</dbReference>
<accession>A0A450WB45</accession>
<sequence>MPEFTLASAKWLKPLSKKLIPLEEKLAFGIRDEQTEELHDIGDVFGLSFFDLARHYIEPYCQYHDPTGHEDRQSISHVGNPVFSTINTFLKDDVPPSHDGARQMFIFSDTGMGKTSLLVMLKLSQLMDFWPQGYHCLLLKMGEETLERIIEYPNQADTVLLLDALDEDPLAWGNFEERLLSILAATGSYRRVIITCHARSFPKVVYDSRIDHGQARIDSGQVRIGSCIYPTIYLTPFDDGQVVRYLAKCYPDQWFDRFLRRDNFMQRRARKLVKAMDSLRFYPLLLTRIHDILALGEMGIRKYNLYTFYQTLIETYLAREESKLRRWLIKPSDRESLWIICIAVATFLQSKGNRSLSQAALKQLVEELSLVADLERFDVGKGSLLERNRDGDLWFFHNSIQEFLVAHGMLSGQVDVMADAVRVTDRLLAFLKVRNKMDFRFPKQSDMQPPYLPIPELHFYDVLANGDPGPRMQLIPVGEFFMGSQEGKGYKDERPQHRVRIAAPFALGTYSVTFAEYDRFCEATGRQKPSDEAWGRERYPVINISWYDARDYCAWLSKETGARYRLPSEAEWEYAARAGTNTNYWWGDEFRRNFANCVGCESLWDDKQTAPVGSFAPNPFGLFDTAGNVCEWTADCWHGDYRGAPVDGCPWEKREDPGDCEWRVTRGGSWISGIWYLRSANRYWFSSDSANFNVGFRLARDI</sequence>
<organism evidence="2">
    <name type="scientific">Candidatus Kentrum sp. LFY</name>
    <dbReference type="NCBI Taxonomy" id="2126342"/>
    <lineage>
        <taxon>Bacteria</taxon>
        <taxon>Pseudomonadati</taxon>
        <taxon>Pseudomonadota</taxon>
        <taxon>Gammaproteobacteria</taxon>
        <taxon>Candidatus Kentrum</taxon>
    </lineage>
</organism>
<evidence type="ECO:0000313" key="2">
    <source>
        <dbReference type="EMBL" id="VFK14273.1"/>
    </source>
</evidence>
<dbReference type="InterPro" id="IPR016187">
    <property type="entry name" value="CTDL_fold"/>
</dbReference>
<evidence type="ECO:0000259" key="1">
    <source>
        <dbReference type="Pfam" id="PF03781"/>
    </source>
</evidence>
<dbReference type="Gene3D" id="3.90.1580.10">
    <property type="entry name" value="paralog of FGE (formylglycine-generating enzyme)"/>
    <property type="match status" value="1"/>
</dbReference>
<proteinExistence type="predicted"/>
<dbReference type="GO" id="GO:0120147">
    <property type="term" value="F:formylglycine-generating oxidase activity"/>
    <property type="evidence" value="ECO:0007669"/>
    <property type="project" value="TreeGrafter"/>
</dbReference>
<dbReference type="EMBL" id="CAADFN010000007">
    <property type="protein sequence ID" value="VFK14273.1"/>
    <property type="molecule type" value="Genomic_DNA"/>
</dbReference>
<protein>
    <submittedName>
        <fullName evidence="2">Formylglycine-generating enzyme, required for sulfatase activity, contains SUMF1/FGE domain</fullName>
    </submittedName>
</protein>
<dbReference type="PANTHER" id="PTHR23150">
    <property type="entry name" value="SULFATASE MODIFYING FACTOR 1, 2"/>
    <property type="match status" value="1"/>
</dbReference>
<dbReference type="AlphaFoldDB" id="A0A450WB45"/>
<reference evidence="2" key="1">
    <citation type="submission" date="2019-02" db="EMBL/GenBank/DDBJ databases">
        <authorList>
            <person name="Gruber-Vodicka R. H."/>
            <person name="Seah K. B. B."/>
        </authorList>
    </citation>
    <scope>NUCLEOTIDE SEQUENCE</scope>
    <source>
        <strain evidence="2">BECK_BY7</strain>
    </source>
</reference>